<accession>A0A8S9JD33</accession>
<sequence>MKDALSVLCLVLLVSVSEAAVTKPGIGEFLGCLRSWPSPESPITDDIFTADNTTTFLSSYLSYTKNTSFLQFAFFKASCFAPAPIGFRKVIKSSVTFWFVTEPMIRAKEWSRLNIKSTGSSKKLKALGIDDIVGSDFIDKQPSRGGRHCKSIGGVALAWRLDR</sequence>
<protein>
    <submittedName>
        <fullName evidence="2">Uncharacterized protein</fullName>
    </submittedName>
</protein>
<comment type="caution">
    <text evidence="2">The sequence shown here is derived from an EMBL/GenBank/DDBJ whole genome shotgun (WGS) entry which is preliminary data.</text>
</comment>
<name>A0A8S9JD33_BRACR</name>
<dbReference type="EMBL" id="QGKW02001660">
    <property type="protein sequence ID" value="KAF2580008.1"/>
    <property type="molecule type" value="Genomic_DNA"/>
</dbReference>
<keyword evidence="1" id="KW-0732">Signal</keyword>
<proteinExistence type="predicted"/>
<feature type="chain" id="PRO_5035925414" evidence="1">
    <location>
        <begin position="20"/>
        <end position="163"/>
    </location>
</feature>
<feature type="signal peptide" evidence="1">
    <location>
        <begin position="1"/>
        <end position="19"/>
    </location>
</feature>
<dbReference type="AlphaFoldDB" id="A0A8S9JD33"/>
<dbReference type="Proteomes" id="UP000712281">
    <property type="component" value="Unassembled WGS sequence"/>
</dbReference>
<evidence type="ECO:0000313" key="2">
    <source>
        <dbReference type="EMBL" id="KAF2580008.1"/>
    </source>
</evidence>
<reference evidence="2" key="1">
    <citation type="submission" date="2019-12" db="EMBL/GenBank/DDBJ databases">
        <title>Genome sequencing and annotation of Brassica cretica.</title>
        <authorList>
            <person name="Studholme D.J."/>
            <person name="Sarris P.F."/>
        </authorList>
    </citation>
    <scope>NUCLEOTIDE SEQUENCE</scope>
    <source>
        <strain evidence="2">PFS-001/15</strain>
        <tissue evidence="2">Leaf</tissue>
    </source>
</reference>
<gene>
    <name evidence="2" type="ORF">F2Q68_00005594</name>
</gene>
<evidence type="ECO:0000313" key="3">
    <source>
        <dbReference type="Proteomes" id="UP000712281"/>
    </source>
</evidence>
<evidence type="ECO:0000256" key="1">
    <source>
        <dbReference type="SAM" id="SignalP"/>
    </source>
</evidence>
<organism evidence="2 3">
    <name type="scientific">Brassica cretica</name>
    <name type="common">Mustard</name>
    <dbReference type="NCBI Taxonomy" id="69181"/>
    <lineage>
        <taxon>Eukaryota</taxon>
        <taxon>Viridiplantae</taxon>
        <taxon>Streptophyta</taxon>
        <taxon>Embryophyta</taxon>
        <taxon>Tracheophyta</taxon>
        <taxon>Spermatophyta</taxon>
        <taxon>Magnoliopsida</taxon>
        <taxon>eudicotyledons</taxon>
        <taxon>Gunneridae</taxon>
        <taxon>Pentapetalae</taxon>
        <taxon>rosids</taxon>
        <taxon>malvids</taxon>
        <taxon>Brassicales</taxon>
        <taxon>Brassicaceae</taxon>
        <taxon>Brassiceae</taxon>
        <taxon>Brassica</taxon>
    </lineage>
</organism>